<sequence length="184" mass="21701">MAQQQNDWHNQLDEQSFTTLFNTYWEQMFAVCYQNSGDMEASKEMVQDIFRSLWEKRDGFQITHSIKHYLLRAAKLKACEYIRNRVYDERQLSYKAETLHHGEHSTEQIILYNELNSQVNTMVSTLSTQCQKVYKMSEEQGMSPREIASALLISEKTVSYHLSKAKDTLKVKLGKLYRESLIRQ</sequence>
<evidence type="ECO:0000313" key="6">
    <source>
        <dbReference type="EMBL" id="SEK36582.1"/>
    </source>
</evidence>
<keyword evidence="3" id="KW-0731">Sigma factor</keyword>
<evidence type="ECO:0000256" key="1">
    <source>
        <dbReference type="ARBA" id="ARBA00010641"/>
    </source>
</evidence>
<dbReference type="NCBIfam" id="TIGR02937">
    <property type="entry name" value="sigma70-ECF"/>
    <property type="match status" value="1"/>
</dbReference>
<dbReference type="RefSeq" id="WP_090602707.1">
    <property type="nucleotide sequence ID" value="NZ_FNZR01000001.1"/>
</dbReference>
<comment type="similarity">
    <text evidence="1">Belongs to the sigma-70 factor family. ECF subfamily.</text>
</comment>
<evidence type="ECO:0000313" key="7">
    <source>
        <dbReference type="Proteomes" id="UP000198916"/>
    </source>
</evidence>
<dbReference type="Pfam" id="PF08281">
    <property type="entry name" value="Sigma70_r4_2"/>
    <property type="match status" value="1"/>
</dbReference>
<keyword evidence="4" id="KW-0804">Transcription</keyword>
<dbReference type="InterPro" id="IPR039425">
    <property type="entry name" value="RNA_pol_sigma-70-like"/>
</dbReference>
<dbReference type="InterPro" id="IPR013325">
    <property type="entry name" value="RNA_pol_sigma_r2"/>
</dbReference>
<dbReference type="PANTHER" id="PTHR43133">
    <property type="entry name" value="RNA POLYMERASE ECF-TYPE SIGMA FACTO"/>
    <property type="match status" value="1"/>
</dbReference>
<protein>
    <submittedName>
        <fullName evidence="6">RNA polymerase sigma-70 factor, ECF subfamily</fullName>
    </submittedName>
</protein>
<keyword evidence="2" id="KW-0805">Transcription regulation</keyword>
<dbReference type="SUPFAM" id="SSF88659">
    <property type="entry name" value="Sigma3 and sigma4 domains of RNA polymerase sigma factors"/>
    <property type="match status" value="1"/>
</dbReference>
<dbReference type="GO" id="GO:0006352">
    <property type="term" value="P:DNA-templated transcription initiation"/>
    <property type="evidence" value="ECO:0007669"/>
    <property type="project" value="InterPro"/>
</dbReference>
<feature type="domain" description="RNA polymerase sigma factor 70 region 4 type 2" evidence="5">
    <location>
        <begin position="119"/>
        <end position="169"/>
    </location>
</feature>
<evidence type="ECO:0000256" key="3">
    <source>
        <dbReference type="ARBA" id="ARBA00023082"/>
    </source>
</evidence>
<dbReference type="AlphaFoldDB" id="A0A1H7GI13"/>
<evidence type="ECO:0000259" key="5">
    <source>
        <dbReference type="Pfam" id="PF08281"/>
    </source>
</evidence>
<reference evidence="7" key="1">
    <citation type="submission" date="2016-10" db="EMBL/GenBank/DDBJ databases">
        <authorList>
            <person name="Varghese N."/>
            <person name="Submissions S."/>
        </authorList>
    </citation>
    <scope>NUCLEOTIDE SEQUENCE [LARGE SCALE GENOMIC DNA]</scope>
    <source>
        <strain evidence="7">Jip14</strain>
    </source>
</reference>
<dbReference type="EMBL" id="FNZR01000001">
    <property type="protein sequence ID" value="SEK36582.1"/>
    <property type="molecule type" value="Genomic_DNA"/>
</dbReference>
<dbReference type="Gene3D" id="1.10.10.10">
    <property type="entry name" value="Winged helix-like DNA-binding domain superfamily/Winged helix DNA-binding domain"/>
    <property type="match status" value="1"/>
</dbReference>
<dbReference type="PANTHER" id="PTHR43133:SF46">
    <property type="entry name" value="RNA POLYMERASE SIGMA-70 FACTOR ECF SUBFAMILY"/>
    <property type="match status" value="1"/>
</dbReference>
<dbReference type="OrthoDB" id="665113at2"/>
<dbReference type="SUPFAM" id="SSF88946">
    <property type="entry name" value="Sigma2 domain of RNA polymerase sigma factors"/>
    <property type="match status" value="1"/>
</dbReference>
<dbReference type="STRING" id="332977.SAMN05421740_101665"/>
<name>A0A1H7GI13_9SPHI</name>
<dbReference type="InterPro" id="IPR014284">
    <property type="entry name" value="RNA_pol_sigma-70_dom"/>
</dbReference>
<dbReference type="InterPro" id="IPR036388">
    <property type="entry name" value="WH-like_DNA-bd_sf"/>
</dbReference>
<organism evidence="6 7">
    <name type="scientific">Parapedobacter koreensis</name>
    <dbReference type="NCBI Taxonomy" id="332977"/>
    <lineage>
        <taxon>Bacteria</taxon>
        <taxon>Pseudomonadati</taxon>
        <taxon>Bacteroidota</taxon>
        <taxon>Sphingobacteriia</taxon>
        <taxon>Sphingobacteriales</taxon>
        <taxon>Sphingobacteriaceae</taxon>
        <taxon>Parapedobacter</taxon>
    </lineage>
</organism>
<evidence type="ECO:0000256" key="4">
    <source>
        <dbReference type="ARBA" id="ARBA00023163"/>
    </source>
</evidence>
<proteinExistence type="inferred from homology"/>
<dbReference type="InterPro" id="IPR013249">
    <property type="entry name" value="RNA_pol_sigma70_r4_t2"/>
</dbReference>
<gene>
    <name evidence="6" type="ORF">SAMN05421740_101665</name>
</gene>
<dbReference type="Proteomes" id="UP000198916">
    <property type="component" value="Unassembled WGS sequence"/>
</dbReference>
<keyword evidence="7" id="KW-1185">Reference proteome</keyword>
<dbReference type="GO" id="GO:0003677">
    <property type="term" value="F:DNA binding"/>
    <property type="evidence" value="ECO:0007669"/>
    <property type="project" value="InterPro"/>
</dbReference>
<accession>A0A1H7GI13</accession>
<dbReference type="Gene3D" id="1.10.1740.10">
    <property type="match status" value="1"/>
</dbReference>
<evidence type="ECO:0000256" key="2">
    <source>
        <dbReference type="ARBA" id="ARBA00023015"/>
    </source>
</evidence>
<dbReference type="InterPro" id="IPR013324">
    <property type="entry name" value="RNA_pol_sigma_r3/r4-like"/>
</dbReference>
<dbReference type="GO" id="GO:0016987">
    <property type="term" value="F:sigma factor activity"/>
    <property type="evidence" value="ECO:0007669"/>
    <property type="project" value="UniProtKB-KW"/>
</dbReference>